<reference evidence="1 2" key="1">
    <citation type="journal article" date="2020" name="Cell">
        <title>Large-Scale Comparative Analyses of Tick Genomes Elucidate Their Genetic Diversity and Vector Capacities.</title>
        <authorList>
            <consortium name="Tick Genome and Microbiome Consortium (TIGMIC)"/>
            <person name="Jia N."/>
            <person name="Wang J."/>
            <person name="Shi W."/>
            <person name="Du L."/>
            <person name="Sun Y."/>
            <person name="Zhan W."/>
            <person name="Jiang J.F."/>
            <person name="Wang Q."/>
            <person name="Zhang B."/>
            <person name="Ji P."/>
            <person name="Bell-Sakyi L."/>
            <person name="Cui X.M."/>
            <person name="Yuan T.T."/>
            <person name="Jiang B.G."/>
            <person name="Yang W.F."/>
            <person name="Lam T.T."/>
            <person name="Chang Q.C."/>
            <person name="Ding S.J."/>
            <person name="Wang X.J."/>
            <person name="Zhu J.G."/>
            <person name="Ruan X.D."/>
            <person name="Zhao L."/>
            <person name="Wei J.T."/>
            <person name="Ye R.Z."/>
            <person name="Que T.C."/>
            <person name="Du C.H."/>
            <person name="Zhou Y.H."/>
            <person name="Cheng J.X."/>
            <person name="Dai P.F."/>
            <person name="Guo W.B."/>
            <person name="Han X.H."/>
            <person name="Huang E.J."/>
            <person name="Li L.F."/>
            <person name="Wei W."/>
            <person name="Gao Y.C."/>
            <person name="Liu J.Z."/>
            <person name="Shao H.Z."/>
            <person name="Wang X."/>
            <person name="Wang C.C."/>
            <person name="Yang T.C."/>
            <person name="Huo Q.B."/>
            <person name="Li W."/>
            <person name="Chen H.Y."/>
            <person name="Chen S.E."/>
            <person name="Zhou L.G."/>
            <person name="Ni X.B."/>
            <person name="Tian J.H."/>
            <person name="Sheng Y."/>
            <person name="Liu T."/>
            <person name="Pan Y.S."/>
            <person name="Xia L.Y."/>
            <person name="Li J."/>
            <person name="Zhao F."/>
            <person name="Cao W.C."/>
        </authorList>
    </citation>
    <scope>NUCLEOTIDE SEQUENCE [LARGE SCALE GENOMIC DNA]</scope>
    <source>
        <strain evidence="1">Iper-2018</strain>
    </source>
</reference>
<evidence type="ECO:0000313" key="1">
    <source>
        <dbReference type="EMBL" id="KAG0410935.1"/>
    </source>
</evidence>
<organism evidence="1 2">
    <name type="scientific">Ixodes persulcatus</name>
    <name type="common">Taiga tick</name>
    <dbReference type="NCBI Taxonomy" id="34615"/>
    <lineage>
        <taxon>Eukaryota</taxon>
        <taxon>Metazoa</taxon>
        <taxon>Ecdysozoa</taxon>
        <taxon>Arthropoda</taxon>
        <taxon>Chelicerata</taxon>
        <taxon>Arachnida</taxon>
        <taxon>Acari</taxon>
        <taxon>Parasitiformes</taxon>
        <taxon>Ixodida</taxon>
        <taxon>Ixodoidea</taxon>
        <taxon>Ixodidae</taxon>
        <taxon>Ixodinae</taxon>
        <taxon>Ixodes</taxon>
    </lineage>
</organism>
<name>A0AC60NUV9_IXOPE</name>
<dbReference type="Proteomes" id="UP000805193">
    <property type="component" value="Unassembled WGS sequence"/>
</dbReference>
<accession>A0AC60NUV9</accession>
<gene>
    <name evidence="1" type="ORF">HPB47_011938</name>
</gene>
<evidence type="ECO:0000313" key="2">
    <source>
        <dbReference type="Proteomes" id="UP000805193"/>
    </source>
</evidence>
<dbReference type="EMBL" id="JABSTQ010011472">
    <property type="protein sequence ID" value="KAG0410935.1"/>
    <property type="molecule type" value="Genomic_DNA"/>
</dbReference>
<proteinExistence type="predicted"/>
<sequence length="271" mass="27833">MSCTEVMYQPYSPYFPYQRSAAAAAAAAVGSCAGPPPGIAAAAQAACLDYKRFVSPKMQDLLSGSVSSPVSSPVPLQAPASIHRASQPQAPTGGRSSSCAVAVASASSSPVTPLNRTGDEEPNSAAKPSSSAAASRSSPATSSSAATATTAAAADAQYLSANCVVFTYYSGDISSVVDEHFSRALSQPSSYEAACKTGAVSLKVFRRIIRFVEFTLRRAGTDDEPGHMHVSAASTVMGGEVEDEAVAPGRTAVQVRKDRLTLYSGHSDALR</sequence>
<keyword evidence="2" id="KW-1185">Reference proteome</keyword>
<protein>
    <submittedName>
        <fullName evidence="1">Uncharacterized protein</fullName>
    </submittedName>
</protein>
<comment type="caution">
    <text evidence="1">The sequence shown here is derived from an EMBL/GenBank/DDBJ whole genome shotgun (WGS) entry which is preliminary data.</text>
</comment>